<evidence type="ECO:0000256" key="1">
    <source>
        <dbReference type="ARBA" id="ARBA00004651"/>
    </source>
</evidence>
<dbReference type="PRINTS" id="PR00119">
    <property type="entry name" value="CATATPASE"/>
</dbReference>
<dbReference type="Gene3D" id="3.40.50.1000">
    <property type="entry name" value="HAD superfamily/HAD-like"/>
    <property type="match status" value="1"/>
</dbReference>
<dbReference type="AlphaFoldDB" id="A0A7W3QPJ6"/>
<dbReference type="GO" id="GO:0005886">
    <property type="term" value="C:plasma membrane"/>
    <property type="evidence" value="ECO:0007669"/>
    <property type="project" value="UniProtKB-SubCell"/>
</dbReference>
<dbReference type="Proteomes" id="UP000572680">
    <property type="component" value="Unassembled WGS sequence"/>
</dbReference>
<evidence type="ECO:0000313" key="13">
    <source>
        <dbReference type="Proteomes" id="UP000572680"/>
    </source>
</evidence>
<keyword evidence="6 10" id="KW-0067">ATP-binding</keyword>
<keyword evidence="8 10" id="KW-1133">Transmembrane helix</keyword>
<dbReference type="SUPFAM" id="SSF81653">
    <property type="entry name" value="Calcium ATPase, transduction domain A"/>
    <property type="match status" value="1"/>
</dbReference>
<keyword evidence="9 10" id="KW-0472">Membrane</keyword>
<dbReference type="SUPFAM" id="SSF56784">
    <property type="entry name" value="HAD-like"/>
    <property type="match status" value="1"/>
</dbReference>
<dbReference type="GO" id="GO:0016887">
    <property type="term" value="F:ATP hydrolysis activity"/>
    <property type="evidence" value="ECO:0007669"/>
    <property type="project" value="InterPro"/>
</dbReference>
<accession>A0A7W3QPJ6</accession>
<protein>
    <submittedName>
        <fullName evidence="12">Cu2+-exporting ATPase</fullName>
    </submittedName>
</protein>
<dbReference type="NCBIfam" id="TIGR01511">
    <property type="entry name" value="ATPase-IB1_Cu"/>
    <property type="match status" value="1"/>
</dbReference>
<keyword evidence="4 10" id="KW-0479">Metal-binding</keyword>
<feature type="transmembrane region" description="Helical" evidence="10">
    <location>
        <begin position="611"/>
        <end position="630"/>
    </location>
</feature>
<feature type="transmembrane region" description="Helical" evidence="10">
    <location>
        <begin position="583"/>
        <end position="605"/>
    </location>
</feature>
<keyword evidence="13" id="KW-1185">Reference proteome</keyword>
<dbReference type="InterPro" id="IPR027256">
    <property type="entry name" value="P-typ_ATPase_IB"/>
</dbReference>
<organism evidence="12 13">
    <name type="scientific">Actinomadura namibiensis</name>
    <dbReference type="NCBI Taxonomy" id="182080"/>
    <lineage>
        <taxon>Bacteria</taxon>
        <taxon>Bacillati</taxon>
        <taxon>Actinomycetota</taxon>
        <taxon>Actinomycetes</taxon>
        <taxon>Streptosporangiales</taxon>
        <taxon>Thermomonosporaceae</taxon>
        <taxon>Actinomadura</taxon>
    </lineage>
</organism>
<dbReference type="GO" id="GO:0055070">
    <property type="term" value="P:copper ion homeostasis"/>
    <property type="evidence" value="ECO:0007669"/>
    <property type="project" value="TreeGrafter"/>
</dbReference>
<keyword evidence="10" id="KW-1003">Cell membrane</keyword>
<sequence length="644" mass="64938">MGHDGHGDRAARFRDRLWGSLALSAPVLVYGDTLQHWFGYAAPRFPGSHWIAPVFGTLVLLHGGRPFLSGAVDEAAARRPGTMLLITQALALMYAAGLAAALGLLDLDLWGELALLVDVLLLGHWLEARAFGQAPDAPPPDVAERVEDGTPVTVAAGELRVGDTVLVRPGARVPADATVTEGTAAFDEAPLTGRARPVERGPGSAIAAGTVATDAAVHARVTAVGEDTALAGIHRLVDEARRASADRAAGRLYSAATGAAVAAVAVWLLLGEPERAVRGAVSVLVVACPHALGLAAPLVVAVCAAAGARAGILVRDRRALDRMRAVDTVLFGKTGTLTTGRPEVAGTTADGDAGTLLALAAAAESASGHPLARAIVRAAGDGRASAATGFRSLPGIGVETRVDGRRVAVGGPALLRSADAPAGPFARTAARWGGEGATVVYVLVDGAVAGALAVHDPVRPEAAEAVAALRAAGRRVAMVTGDARPAAEAAARRVGIEEIYAGVLPVDKGRRVRALREGGRAVAMVGDGVADAPALAMADVGVAIGAGAAARSADVVLASADPRAVASVLRLSEAAHRTTARNLAWVVGYHAVAVPPAAGALAWAGVPPSPVAAAAAAGLATLVVALNTRLPRRLDLTRRTGPAK</sequence>
<evidence type="ECO:0000256" key="8">
    <source>
        <dbReference type="ARBA" id="ARBA00022989"/>
    </source>
</evidence>
<feature type="transmembrane region" description="Helical" evidence="10">
    <location>
        <begin position="17"/>
        <end position="38"/>
    </location>
</feature>
<evidence type="ECO:0000256" key="9">
    <source>
        <dbReference type="ARBA" id="ARBA00023136"/>
    </source>
</evidence>
<dbReference type="GO" id="GO:0005507">
    <property type="term" value="F:copper ion binding"/>
    <property type="evidence" value="ECO:0007669"/>
    <property type="project" value="TreeGrafter"/>
</dbReference>
<keyword evidence="5 10" id="KW-0547">Nucleotide-binding</keyword>
<comment type="caution">
    <text evidence="12">The sequence shown here is derived from an EMBL/GenBank/DDBJ whole genome shotgun (WGS) entry which is preliminary data.</text>
</comment>
<name>A0A7W3QPJ6_ACTNM</name>
<evidence type="ECO:0000256" key="10">
    <source>
        <dbReference type="RuleBase" id="RU362081"/>
    </source>
</evidence>
<dbReference type="Pfam" id="PF00702">
    <property type="entry name" value="Hydrolase"/>
    <property type="match status" value="1"/>
</dbReference>
<feature type="transmembrane region" description="Helical" evidence="10">
    <location>
        <begin position="252"/>
        <end position="270"/>
    </location>
</feature>
<comment type="subcellular location">
    <subcellularLocation>
        <location evidence="1">Cell membrane</location>
        <topology evidence="1">Multi-pass membrane protein</topology>
    </subcellularLocation>
</comment>
<feature type="transmembrane region" description="Helical" evidence="10">
    <location>
        <begin position="50"/>
        <end position="68"/>
    </location>
</feature>
<dbReference type="GO" id="GO:0005524">
    <property type="term" value="F:ATP binding"/>
    <property type="evidence" value="ECO:0007669"/>
    <property type="project" value="UniProtKB-UniRule"/>
</dbReference>
<evidence type="ECO:0000313" key="12">
    <source>
        <dbReference type="EMBL" id="MBA8954717.1"/>
    </source>
</evidence>
<evidence type="ECO:0000256" key="6">
    <source>
        <dbReference type="ARBA" id="ARBA00022840"/>
    </source>
</evidence>
<dbReference type="InterPro" id="IPR023299">
    <property type="entry name" value="ATPase_P-typ_cyto_dom_N"/>
</dbReference>
<feature type="transmembrane region" description="Helical" evidence="10">
    <location>
        <begin position="109"/>
        <end position="126"/>
    </location>
</feature>
<evidence type="ECO:0000256" key="5">
    <source>
        <dbReference type="ARBA" id="ARBA00022741"/>
    </source>
</evidence>
<comment type="similarity">
    <text evidence="2 10">Belongs to the cation transport ATPase (P-type) (TC 3.A.3) family. Type IB subfamily.</text>
</comment>
<gene>
    <name evidence="12" type="ORF">HNR61_006374</name>
</gene>
<feature type="transmembrane region" description="Helical" evidence="10">
    <location>
        <begin position="80"/>
        <end position="103"/>
    </location>
</feature>
<dbReference type="NCBIfam" id="TIGR01525">
    <property type="entry name" value="ATPase-IB_hvy"/>
    <property type="match status" value="1"/>
</dbReference>
<dbReference type="InterPro" id="IPR059000">
    <property type="entry name" value="ATPase_P-type_domA"/>
</dbReference>
<reference evidence="12 13" key="1">
    <citation type="submission" date="2020-08" db="EMBL/GenBank/DDBJ databases">
        <title>Genomic Encyclopedia of Type Strains, Phase IV (KMG-IV): sequencing the most valuable type-strain genomes for metagenomic binning, comparative biology and taxonomic classification.</title>
        <authorList>
            <person name="Goeker M."/>
        </authorList>
    </citation>
    <scope>NUCLEOTIDE SEQUENCE [LARGE SCALE GENOMIC DNA]</scope>
    <source>
        <strain evidence="12 13">DSM 44197</strain>
    </source>
</reference>
<dbReference type="InterPro" id="IPR023214">
    <property type="entry name" value="HAD_sf"/>
</dbReference>
<dbReference type="RefSeq" id="WP_246444004.1">
    <property type="nucleotide sequence ID" value="NZ_JACJIA010000009.1"/>
</dbReference>
<evidence type="ECO:0000259" key="11">
    <source>
        <dbReference type="Pfam" id="PF00122"/>
    </source>
</evidence>
<dbReference type="InterPro" id="IPR036412">
    <property type="entry name" value="HAD-like_sf"/>
</dbReference>
<evidence type="ECO:0000256" key="4">
    <source>
        <dbReference type="ARBA" id="ARBA00022723"/>
    </source>
</evidence>
<evidence type="ECO:0000256" key="7">
    <source>
        <dbReference type="ARBA" id="ARBA00022967"/>
    </source>
</evidence>
<dbReference type="NCBIfam" id="TIGR01494">
    <property type="entry name" value="ATPase_P-type"/>
    <property type="match status" value="1"/>
</dbReference>
<dbReference type="EMBL" id="JACJIA010000009">
    <property type="protein sequence ID" value="MBA8954717.1"/>
    <property type="molecule type" value="Genomic_DNA"/>
</dbReference>
<proteinExistence type="inferred from homology"/>
<dbReference type="InterPro" id="IPR001757">
    <property type="entry name" value="P_typ_ATPase"/>
</dbReference>
<keyword evidence="3 10" id="KW-0812">Transmembrane</keyword>
<evidence type="ECO:0000256" key="3">
    <source>
        <dbReference type="ARBA" id="ARBA00022692"/>
    </source>
</evidence>
<dbReference type="PANTHER" id="PTHR43520:SF8">
    <property type="entry name" value="P-TYPE CU(+) TRANSPORTER"/>
    <property type="match status" value="1"/>
</dbReference>
<dbReference type="InterPro" id="IPR008250">
    <property type="entry name" value="ATPase_P-typ_transduc_dom_A_sf"/>
</dbReference>
<dbReference type="Gene3D" id="2.70.150.10">
    <property type="entry name" value="Calcium-transporting ATPase, cytoplasmic transduction domain A"/>
    <property type="match status" value="1"/>
</dbReference>
<dbReference type="PANTHER" id="PTHR43520">
    <property type="entry name" value="ATP7, ISOFORM B"/>
    <property type="match status" value="1"/>
</dbReference>
<keyword evidence="7" id="KW-1278">Translocase</keyword>
<evidence type="ECO:0000256" key="2">
    <source>
        <dbReference type="ARBA" id="ARBA00006024"/>
    </source>
</evidence>
<feature type="domain" description="P-type ATPase A" evidence="11">
    <location>
        <begin position="140"/>
        <end position="237"/>
    </location>
</feature>
<dbReference type="Pfam" id="PF00122">
    <property type="entry name" value="E1-E2_ATPase"/>
    <property type="match status" value="1"/>
</dbReference>
<dbReference type="Gene3D" id="3.40.1110.10">
    <property type="entry name" value="Calcium-transporting ATPase, cytoplasmic domain N"/>
    <property type="match status" value="1"/>
</dbReference>
<dbReference type="GO" id="GO:0043682">
    <property type="term" value="F:P-type divalent copper transporter activity"/>
    <property type="evidence" value="ECO:0007669"/>
    <property type="project" value="TreeGrafter"/>
</dbReference>
<feature type="transmembrane region" description="Helical" evidence="10">
    <location>
        <begin position="290"/>
        <end position="314"/>
    </location>
</feature>